<dbReference type="KEGG" id="nfl:COO91_08578"/>
<dbReference type="Pfam" id="PF13518">
    <property type="entry name" value="HTH_28"/>
    <property type="match status" value="1"/>
</dbReference>
<evidence type="ECO:0000313" key="5">
    <source>
        <dbReference type="EMBL" id="AUB42448.1"/>
    </source>
</evidence>
<feature type="domain" description="Insertion element IS150 protein InsJ-like helix-turn-helix" evidence="1">
    <location>
        <begin position="14"/>
        <end position="61"/>
    </location>
</feature>
<dbReference type="EMBL" id="CP024785">
    <property type="protein sequence ID" value="AUB35165.1"/>
    <property type="molecule type" value="Genomic_DNA"/>
</dbReference>
<dbReference type="KEGG" id="nfl:COO91_01030"/>
<dbReference type="EMBL" id="CP024785">
    <property type="protein sequence ID" value="AUB34758.1"/>
    <property type="molecule type" value="Genomic_DNA"/>
</dbReference>
<organism evidence="2 6">
    <name type="scientific">Nostoc flagelliforme CCNUN1</name>
    <dbReference type="NCBI Taxonomy" id="2038116"/>
    <lineage>
        <taxon>Bacteria</taxon>
        <taxon>Bacillati</taxon>
        <taxon>Cyanobacteriota</taxon>
        <taxon>Cyanophyceae</taxon>
        <taxon>Nostocales</taxon>
        <taxon>Nostocaceae</taxon>
        <taxon>Nostoc</taxon>
    </lineage>
</organism>
<protein>
    <submittedName>
        <fullName evidence="2">Transposase</fullName>
    </submittedName>
</protein>
<dbReference type="EMBL" id="CP024785">
    <property type="protein sequence ID" value="AUB41718.1"/>
    <property type="molecule type" value="Genomic_DNA"/>
</dbReference>
<reference evidence="2 6" key="1">
    <citation type="submission" date="2017-11" db="EMBL/GenBank/DDBJ databases">
        <title>Complete genome of a free-living desiccation-tolerant cyanobacterium and its photosynthetic adaptation to extreme terrestrial habitat.</title>
        <authorList>
            <person name="Shang J."/>
        </authorList>
    </citation>
    <scope>NUCLEOTIDE SEQUENCE [LARGE SCALE GENOMIC DNA]</scope>
    <source>
        <strain evidence="2 6">CCNUN1</strain>
    </source>
</reference>
<dbReference type="Proteomes" id="UP000232003">
    <property type="component" value="Chromosome"/>
</dbReference>
<dbReference type="InterPro" id="IPR009057">
    <property type="entry name" value="Homeodomain-like_sf"/>
</dbReference>
<evidence type="ECO:0000313" key="3">
    <source>
        <dbReference type="EMBL" id="AUB35165.1"/>
    </source>
</evidence>
<evidence type="ECO:0000313" key="6">
    <source>
        <dbReference type="Proteomes" id="UP000232003"/>
    </source>
</evidence>
<dbReference type="InterPro" id="IPR055247">
    <property type="entry name" value="InsJ-like_HTH"/>
</dbReference>
<dbReference type="AlphaFoldDB" id="A0A2K8SH30"/>
<sequence length="136" mass="15988">MLDSMPVSYSGDLRRRVIKAWEAKEGSQRQLAERFKVSLSFVRNLLRHYRQDGQIEAKRRGGYQKPTIQTEHLSWLQSLVEEKNDLLLRELCARYQEKTGIRVSIPTMHRAIEKLSLRCKKKVFMPASKIRPECKS</sequence>
<evidence type="ECO:0000313" key="4">
    <source>
        <dbReference type="EMBL" id="AUB41718.1"/>
    </source>
</evidence>
<evidence type="ECO:0000313" key="2">
    <source>
        <dbReference type="EMBL" id="AUB34758.1"/>
    </source>
</evidence>
<gene>
    <name evidence="2" type="ORF">COO91_00587</name>
    <name evidence="3" type="ORF">COO91_01030</name>
    <name evidence="4" type="ORF">COO91_07780</name>
    <name evidence="5" type="ORF">COO91_08578</name>
</gene>
<dbReference type="SUPFAM" id="SSF46689">
    <property type="entry name" value="Homeodomain-like"/>
    <property type="match status" value="1"/>
</dbReference>
<proteinExistence type="predicted"/>
<evidence type="ECO:0000259" key="1">
    <source>
        <dbReference type="Pfam" id="PF13518"/>
    </source>
</evidence>
<name>A0A2K8SH30_9NOSO</name>
<dbReference type="InterPro" id="IPR036388">
    <property type="entry name" value="WH-like_DNA-bd_sf"/>
</dbReference>
<keyword evidence="6" id="KW-1185">Reference proteome</keyword>
<accession>A0A2K8SH30</accession>
<dbReference type="Gene3D" id="1.10.10.10">
    <property type="entry name" value="Winged helix-like DNA-binding domain superfamily/Winged helix DNA-binding domain"/>
    <property type="match status" value="1"/>
</dbReference>
<dbReference type="EMBL" id="CP024785">
    <property type="protein sequence ID" value="AUB42448.1"/>
    <property type="molecule type" value="Genomic_DNA"/>
</dbReference>
<dbReference type="KEGG" id="nfl:COO91_00587"/>
<dbReference type="KEGG" id="nfl:COO91_07780"/>